<dbReference type="SUPFAM" id="SSF53335">
    <property type="entry name" value="S-adenosyl-L-methionine-dependent methyltransferases"/>
    <property type="match status" value="1"/>
</dbReference>
<keyword evidence="2" id="KW-0489">Methyltransferase</keyword>
<name>A0A7Y9LBU8_9ACTN</name>
<evidence type="ECO:0000313" key="3">
    <source>
        <dbReference type="Proteomes" id="UP000569914"/>
    </source>
</evidence>
<dbReference type="EMBL" id="JACCBU010000001">
    <property type="protein sequence ID" value="NYE71025.1"/>
    <property type="molecule type" value="Genomic_DNA"/>
</dbReference>
<dbReference type="InterPro" id="IPR029063">
    <property type="entry name" value="SAM-dependent_MTases_sf"/>
</dbReference>
<proteinExistence type="predicted"/>
<dbReference type="RefSeq" id="WP_179750895.1">
    <property type="nucleotide sequence ID" value="NZ_JACCBU010000001.1"/>
</dbReference>
<organism evidence="2 3">
    <name type="scientific">Microlunatus parietis</name>
    <dbReference type="NCBI Taxonomy" id="682979"/>
    <lineage>
        <taxon>Bacteria</taxon>
        <taxon>Bacillati</taxon>
        <taxon>Actinomycetota</taxon>
        <taxon>Actinomycetes</taxon>
        <taxon>Propionibacteriales</taxon>
        <taxon>Propionibacteriaceae</taxon>
        <taxon>Microlunatus</taxon>
    </lineage>
</organism>
<dbReference type="InterPro" id="IPR041497">
    <property type="entry name" value="Thump-like"/>
</dbReference>
<evidence type="ECO:0000313" key="2">
    <source>
        <dbReference type="EMBL" id="NYE71025.1"/>
    </source>
</evidence>
<keyword evidence="3" id="KW-1185">Reference proteome</keyword>
<dbReference type="Proteomes" id="UP000569914">
    <property type="component" value="Unassembled WGS sequence"/>
</dbReference>
<dbReference type="GO" id="GO:0008168">
    <property type="term" value="F:methyltransferase activity"/>
    <property type="evidence" value="ECO:0007669"/>
    <property type="project" value="UniProtKB-KW"/>
</dbReference>
<evidence type="ECO:0000259" key="1">
    <source>
        <dbReference type="Pfam" id="PF18096"/>
    </source>
</evidence>
<dbReference type="AlphaFoldDB" id="A0A7Y9LBU8"/>
<comment type="caution">
    <text evidence="2">The sequence shown here is derived from an EMBL/GenBank/DDBJ whole genome shotgun (WGS) entry which is preliminary data.</text>
</comment>
<reference evidence="2 3" key="1">
    <citation type="submission" date="2020-07" db="EMBL/GenBank/DDBJ databases">
        <title>Sequencing the genomes of 1000 actinobacteria strains.</title>
        <authorList>
            <person name="Klenk H.-P."/>
        </authorList>
    </citation>
    <scope>NUCLEOTIDE SEQUENCE [LARGE SCALE GENOMIC DNA]</scope>
    <source>
        <strain evidence="2 3">DSM 22083</strain>
    </source>
</reference>
<sequence>MDAATATALTTIEGAAAIELAMEQDDPDSLAAATALRRAFRPELAAAALTQAALWRAARPKLGELLDLLPGGLLLSPDGLQQASRVDVSGHHADRFTAAGTLRVFDLGCGIGADAIAFLLAGISVVAVERDPATAILARHNLDLARRVADAEDLTAEVIIADVTEGAVRPGPEDGVFLDPARRNAGRRVWNPDDFSPPWDFAAELLRRPGATGIKLGPGLPHDRIDDSVEAEWLSSGGEAVELGLWSGPGAAPGRWSALIMPETRIVSEPVQLPVSGPLRYVYEPIGAVIRSRAIGTVGAMLDASLLDPQVAYLTSDELIETPTAAAFEVIKELPYSEKVLRAWVRDNGIGTLEIKQRGISLDPALLRLRLKPRGPSSATLLITRTPSGARALHVRRV</sequence>
<protein>
    <submittedName>
        <fullName evidence="2">SAM-dependent methyltransferase</fullName>
    </submittedName>
</protein>
<accession>A0A7Y9LBU8</accession>
<dbReference type="Pfam" id="PF18096">
    <property type="entry name" value="Thump_like"/>
    <property type="match status" value="1"/>
</dbReference>
<dbReference type="GO" id="GO:0032259">
    <property type="term" value="P:methylation"/>
    <property type="evidence" value="ECO:0007669"/>
    <property type="project" value="UniProtKB-KW"/>
</dbReference>
<keyword evidence="2" id="KW-0808">Transferase</keyword>
<feature type="domain" description="THUMP-like" evidence="1">
    <location>
        <begin position="326"/>
        <end position="397"/>
    </location>
</feature>
<dbReference type="CDD" id="cd02440">
    <property type="entry name" value="AdoMet_MTases"/>
    <property type="match status" value="1"/>
</dbReference>
<dbReference type="Gene3D" id="3.40.50.150">
    <property type="entry name" value="Vaccinia Virus protein VP39"/>
    <property type="match status" value="1"/>
</dbReference>
<gene>
    <name evidence="2" type="ORF">BKA15_002354</name>
</gene>